<organism evidence="1">
    <name type="scientific">Anthurium amnicola</name>
    <dbReference type="NCBI Taxonomy" id="1678845"/>
    <lineage>
        <taxon>Eukaryota</taxon>
        <taxon>Viridiplantae</taxon>
        <taxon>Streptophyta</taxon>
        <taxon>Embryophyta</taxon>
        <taxon>Tracheophyta</taxon>
        <taxon>Spermatophyta</taxon>
        <taxon>Magnoliopsida</taxon>
        <taxon>Liliopsida</taxon>
        <taxon>Araceae</taxon>
        <taxon>Pothoideae</taxon>
        <taxon>Potheae</taxon>
        <taxon>Anthurium</taxon>
    </lineage>
</organism>
<sequence length="213" mass="24225">METRTPAIIQNENLHIPQGKGIEGVKVDLLKPEKKERKERKALADLSKPAKPVVSAALKGSALKAKSSLRNETTRKAPKSSILTDEEIKKCHEWAKEGIEKVHFTGNDIRKHEKDVMEKRVKKKVDMVMSSMGEWNQVLYNYVMPVKKVPEDIEDIKSLELEPEVLLSVTSCLPTSGVDGEDLFPEEPEIEWPFDKCRFELKLKEDCEADVPF</sequence>
<name>A0A1D1Z4L9_9ARAE</name>
<reference evidence="1" key="1">
    <citation type="submission" date="2015-07" db="EMBL/GenBank/DDBJ databases">
        <title>Transcriptome Assembly of Anthurium amnicola.</title>
        <authorList>
            <person name="Suzuki J."/>
        </authorList>
    </citation>
    <scope>NUCLEOTIDE SEQUENCE</scope>
</reference>
<accession>A0A1D1Z4L9</accession>
<gene>
    <name evidence="1" type="primary">VP1231_1</name>
    <name evidence="1" type="ORF">g.55492</name>
</gene>
<evidence type="ECO:0000313" key="1">
    <source>
        <dbReference type="EMBL" id="JAT61848.1"/>
    </source>
</evidence>
<protein>
    <submittedName>
        <fullName evidence="1">Putative reductase VP1231</fullName>
    </submittedName>
</protein>
<dbReference type="EMBL" id="GDJX01006088">
    <property type="protein sequence ID" value="JAT61848.1"/>
    <property type="molecule type" value="Transcribed_RNA"/>
</dbReference>
<dbReference type="AlphaFoldDB" id="A0A1D1Z4L9"/>
<proteinExistence type="predicted"/>